<dbReference type="GO" id="GO:0004623">
    <property type="term" value="F:phospholipase A2 activity"/>
    <property type="evidence" value="ECO:0007669"/>
    <property type="project" value="TreeGrafter"/>
</dbReference>
<dbReference type="InterPro" id="IPR016035">
    <property type="entry name" value="Acyl_Trfase/lysoPLipase"/>
</dbReference>
<evidence type="ECO:0000313" key="4">
    <source>
        <dbReference type="Proteomes" id="UP000007013"/>
    </source>
</evidence>
<organism evidence="3 4">
    <name type="scientific">Opitutus terrae (strain DSM 11246 / JCM 15787 / PB90-1)</name>
    <dbReference type="NCBI Taxonomy" id="452637"/>
    <lineage>
        <taxon>Bacteria</taxon>
        <taxon>Pseudomonadati</taxon>
        <taxon>Verrucomicrobiota</taxon>
        <taxon>Opitutia</taxon>
        <taxon>Opitutales</taxon>
        <taxon>Opitutaceae</taxon>
        <taxon>Opitutus</taxon>
    </lineage>
</organism>
<dbReference type="GO" id="GO:0005829">
    <property type="term" value="C:cytosol"/>
    <property type="evidence" value="ECO:0007669"/>
    <property type="project" value="TreeGrafter"/>
</dbReference>
<accession>B1ZSW7</accession>
<proteinExistence type="predicted"/>
<dbReference type="EMBL" id="CP001032">
    <property type="protein sequence ID" value="ACB75756.1"/>
    <property type="molecule type" value="Genomic_DNA"/>
</dbReference>
<keyword evidence="4" id="KW-1185">Reference proteome</keyword>
<feature type="transmembrane region" description="Helical" evidence="2">
    <location>
        <begin position="379"/>
        <end position="402"/>
    </location>
</feature>
<dbReference type="KEGG" id="ote:Oter_2474"/>
<dbReference type="OrthoDB" id="198954at2"/>
<dbReference type="SUPFAM" id="SSF52151">
    <property type="entry name" value="FabD/lysophospholipase-like"/>
    <property type="match status" value="2"/>
</dbReference>
<feature type="transmembrane region" description="Helical" evidence="2">
    <location>
        <begin position="142"/>
        <end position="163"/>
    </location>
</feature>
<evidence type="ECO:0000313" key="3">
    <source>
        <dbReference type="EMBL" id="ACB75756.1"/>
    </source>
</evidence>
<evidence type="ECO:0000256" key="1">
    <source>
        <dbReference type="SAM" id="MobiDB-lite"/>
    </source>
</evidence>
<dbReference type="RefSeq" id="WP_012375291.1">
    <property type="nucleotide sequence ID" value="NC_010571.1"/>
</dbReference>
<sequence>MPETSPQNPSAYPAGFAAAERALIAERRRRARVSTDAPVVGVALSGGGIRSATFCLGLFQSLARLNLIRRIDVMSTVSGGGYFGSFLGAAFSRDGSTVDSVERELADNHSWSVNWLRENGRFLSPNGAGDNWLAAAVALRNWTALHIVVLTFLFFLLGFGALIRTDLSVSSPTQSGWIAVEHFFWDRQGDLLWWSPWLVLPLIPFLLVMVPTGTVYWATQFCSLMAVVRRLAGTVSRACRTMSDAQFANRAQAALTHGFVVGLASTVALLGFGVIDSLGQTAYARWSQQGFEFPSLWTALTGAGAVAFGFGSRIALYVERLLGARRFRIPFNVVALLLAFAWSLLIVLALSVLACGLAWEWQLVWDGRSFQPMSGGWPLTLAVAICFAASWFFSRSFGFVNLSSLQQTYAARLARAYLGATNPLRQRHANHAMTELIPGDDLALDDYAPHQRGGPLHLVNVTVNETLSGKTQIERRDRKGLAMAVGPCGLSVGTGSHALWVESPAHTSALDRLQALWESRRRTIAPVPVPAGEFHALCDPTPDSPEPQQIEALAVGRWVAISGAAFTTGTGASTDLGLSLLLGLANVRLGYWWDSGITAGRCGTQRPNFLELGSRLLSRLLPVQTCLMNEFFARFHGPARRHWYLSDGGHFENTGCYELIRRRVPLIICSDGGQDPDYRFCDFANLVRKARTDFCAEIQVLRRAADGWTDDPGVQFPLPKLEQIVHPSLLDVIGVPEDFAPLSAEPDGRDRAASRSRCHALLARIHYLDTNEFAWLLLIKPGLMGDEATDVGAYQQTHPLFPQEPTTDQYFDEAQWESYRKLGEHIGVELFTPPAVTDSSGATWTPSSMAPPAAASPAPRPAAPLAELMAQALAARASSPVPFEPMD</sequence>
<feature type="region of interest" description="Disordered" evidence="1">
    <location>
        <begin position="838"/>
        <end position="862"/>
    </location>
</feature>
<dbReference type="PANTHER" id="PTHR10728:SF40">
    <property type="entry name" value="PATATIN FAMILY PROTEIN"/>
    <property type="match status" value="1"/>
</dbReference>
<dbReference type="GO" id="GO:0046475">
    <property type="term" value="P:glycerophospholipid catabolic process"/>
    <property type="evidence" value="ECO:0007669"/>
    <property type="project" value="TreeGrafter"/>
</dbReference>
<dbReference type="AlphaFoldDB" id="B1ZSW7"/>
<feature type="transmembrane region" description="Helical" evidence="2">
    <location>
        <begin position="253"/>
        <end position="275"/>
    </location>
</feature>
<keyword evidence="2" id="KW-0812">Transmembrane</keyword>
<keyword evidence="2" id="KW-0472">Membrane</keyword>
<feature type="transmembrane region" description="Helical" evidence="2">
    <location>
        <begin position="191"/>
        <end position="209"/>
    </location>
</feature>
<feature type="transmembrane region" description="Helical" evidence="2">
    <location>
        <begin position="330"/>
        <end position="359"/>
    </location>
</feature>
<dbReference type="eggNOG" id="COG1752">
    <property type="taxonomic scope" value="Bacteria"/>
</dbReference>
<evidence type="ECO:0000256" key="2">
    <source>
        <dbReference type="SAM" id="Phobius"/>
    </source>
</evidence>
<feature type="compositionally biased region" description="Low complexity" evidence="1">
    <location>
        <begin position="846"/>
        <end position="862"/>
    </location>
</feature>
<name>B1ZSW7_OPITP</name>
<dbReference type="HOGENOM" id="CLU_009252_0_0_0"/>
<protein>
    <submittedName>
        <fullName evidence="3">Uncharacterized protein</fullName>
    </submittedName>
</protein>
<dbReference type="PANTHER" id="PTHR10728">
    <property type="entry name" value="CYTOSOLIC PHOSPHOLIPASE A2"/>
    <property type="match status" value="1"/>
</dbReference>
<keyword evidence="2" id="KW-1133">Transmembrane helix</keyword>
<feature type="transmembrane region" description="Helical" evidence="2">
    <location>
        <begin position="480"/>
        <end position="500"/>
    </location>
</feature>
<reference evidence="3 4" key="1">
    <citation type="journal article" date="2011" name="J. Bacteriol.">
        <title>Genome sequence of the verrucomicrobium Opitutus terrae PB90-1, an abundant inhabitant of rice paddy soil ecosystems.</title>
        <authorList>
            <person name="van Passel M.W."/>
            <person name="Kant R."/>
            <person name="Palva A."/>
            <person name="Copeland A."/>
            <person name="Lucas S."/>
            <person name="Lapidus A."/>
            <person name="Glavina del Rio T."/>
            <person name="Pitluck S."/>
            <person name="Goltsman E."/>
            <person name="Clum A."/>
            <person name="Sun H."/>
            <person name="Schmutz J."/>
            <person name="Larimer F.W."/>
            <person name="Land M.L."/>
            <person name="Hauser L."/>
            <person name="Kyrpides N."/>
            <person name="Mikhailova N."/>
            <person name="Richardson P.P."/>
            <person name="Janssen P.H."/>
            <person name="de Vos W.M."/>
            <person name="Smidt H."/>
        </authorList>
    </citation>
    <scope>NUCLEOTIDE SEQUENCE [LARGE SCALE GENOMIC DNA]</scope>
    <source>
        <strain evidence="4">DSM 11246 / JCM 15787 / PB90-1</strain>
    </source>
</reference>
<gene>
    <name evidence="3" type="ordered locus">Oter_2474</name>
</gene>
<feature type="transmembrane region" description="Helical" evidence="2">
    <location>
        <begin position="295"/>
        <end position="318"/>
    </location>
</feature>
<dbReference type="STRING" id="452637.Oter_2474"/>
<dbReference type="Gene3D" id="3.40.1090.10">
    <property type="entry name" value="Cytosolic phospholipase A2 catalytic domain"/>
    <property type="match status" value="1"/>
</dbReference>
<dbReference type="Proteomes" id="UP000007013">
    <property type="component" value="Chromosome"/>
</dbReference>